<gene>
    <name evidence="2" type="ORF">ACFOMD_12075</name>
</gene>
<dbReference type="Pfam" id="PF03473">
    <property type="entry name" value="MOSC"/>
    <property type="match status" value="1"/>
</dbReference>
<dbReference type="PANTHER" id="PTHR30212:SF2">
    <property type="entry name" value="PROTEIN YIIM"/>
    <property type="match status" value="1"/>
</dbReference>
<dbReference type="EMBL" id="JBHRXV010000010">
    <property type="protein sequence ID" value="MFC3713315.1"/>
    <property type="molecule type" value="Genomic_DNA"/>
</dbReference>
<evidence type="ECO:0000313" key="3">
    <source>
        <dbReference type="Proteomes" id="UP001595615"/>
    </source>
</evidence>
<dbReference type="SUPFAM" id="SSF50800">
    <property type="entry name" value="PK beta-barrel domain-like"/>
    <property type="match status" value="1"/>
</dbReference>
<dbReference type="InterPro" id="IPR011037">
    <property type="entry name" value="Pyrv_Knase-like_insert_dom_sf"/>
</dbReference>
<name>A0ABV7XD14_9SPHN</name>
<protein>
    <submittedName>
        <fullName evidence="2">MOSC domain-containing protein</fullName>
    </submittedName>
</protein>
<dbReference type="Proteomes" id="UP001595615">
    <property type="component" value="Unassembled WGS sequence"/>
</dbReference>
<proteinExistence type="predicted"/>
<dbReference type="Gene3D" id="2.40.33.20">
    <property type="entry name" value="PK beta-barrel domain-like"/>
    <property type="match status" value="1"/>
</dbReference>
<organism evidence="2 3">
    <name type="scientific">Sphingoaurantiacus capsulatus</name>
    <dbReference type="NCBI Taxonomy" id="1771310"/>
    <lineage>
        <taxon>Bacteria</taxon>
        <taxon>Pseudomonadati</taxon>
        <taxon>Pseudomonadota</taxon>
        <taxon>Alphaproteobacteria</taxon>
        <taxon>Sphingomonadales</taxon>
        <taxon>Sphingosinicellaceae</taxon>
        <taxon>Sphingoaurantiacus</taxon>
    </lineage>
</organism>
<dbReference type="Pfam" id="PF03475">
    <property type="entry name" value="YiiM_3-alpha"/>
    <property type="match status" value="1"/>
</dbReference>
<feature type="domain" description="MOSC" evidence="1">
    <location>
        <begin position="32"/>
        <end position="169"/>
    </location>
</feature>
<dbReference type="PROSITE" id="PS51340">
    <property type="entry name" value="MOSC"/>
    <property type="match status" value="1"/>
</dbReference>
<sequence length="226" mass="24394">MSSGGGAEASLRAVHVGRIAPLGPVPSAFFKQPVSGRVAAGPLGLAGDEQADKKVHGGHDKAVYAYPSEGYTAWIEDFPARARTLVPGGMGENLVTSGLSEDEIHIGDVLRIGSATLQVTQPRQPCFKLGLYHREPKMVRRMIETARCGWYLRVLEAGDLGAGDRIEVIERQEKGWTVRRFAALIAQKTLDTETLAEIVAMPGLAESWQMKALGLLAQMKGVHQPQ</sequence>
<keyword evidence="3" id="KW-1185">Reference proteome</keyword>
<evidence type="ECO:0000259" key="1">
    <source>
        <dbReference type="PROSITE" id="PS51340"/>
    </source>
</evidence>
<reference evidence="3" key="1">
    <citation type="journal article" date="2019" name="Int. J. Syst. Evol. Microbiol.">
        <title>The Global Catalogue of Microorganisms (GCM) 10K type strain sequencing project: providing services to taxonomists for standard genome sequencing and annotation.</title>
        <authorList>
            <consortium name="The Broad Institute Genomics Platform"/>
            <consortium name="The Broad Institute Genome Sequencing Center for Infectious Disease"/>
            <person name="Wu L."/>
            <person name="Ma J."/>
        </authorList>
    </citation>
    <scope>NUCLEOTIDE SEQUENCE [LARGE SCALE GENOMIC DNA]</scope>
    <source>
        <strain evidence="3">KCTC 42644</strain>
    </source>
</reference>
<dbReference type="RefSeq" id="WP_380861677.1">
    <property type="nucleotide sequence ID" value="NZ_JBHRXV010000010.1"/>
</dbReference>
<dbReference type="InterPro" id="IPR005163">
    <property type="entry name" value="Tri_helical_YiiM-like"/>
</dbReference>
<accession>A0ABV7XD14</accession>
<dbReference type="InterPro" id="IPR052353">
    <property type="entry name" value="Benzoxazolinone_Detox_Enz"/>
</dbReference>
<comment type="caution">
    <text evidence="2">The sequence shown here is derived from an EMBL/GenBank/DDBJ whole genome shotgun (WGS) entry which is preliminary data.</text>
</comment>
<evidence type="ECO:0000313" key="2">
    <source>
        <dbReference type="EMBL" id="MFC3713315.1"/>
    </source>
</evidence>
<dbReference type="InterPro" id="IPR005302">
    <property type="entry name" value="MoCF_Sase_C"/>
</dbReference>
<dbReference type="PANTHER" id="PTHR30212">
    <property type="entry name" value="PROTEIN YIIM"/>
    <property type="match status" value="1"/>
</dbReference>